<protein>
    <submittedName>
        <fullName evidence="2">VOC family protein</fullName>
    </submittedName>
</protein>
<dbReference type="PANTHER" id="PTHR33990:SF1">
    <property type="entry name" value="PROTEIN YJDN"/>
    <property type="match status" value="1"/>
</dbReference>
<dbReference type="PANTHER" id="PTHR33990">
    <property type="entry name" value="PROTEIN YJDN-RELATED"/>
    <property type="match status" value="1"/>
</dbReference>
<feature type="domain" description="PhnB-like" evidence="1">
    <location>
        <begin position="4"/>
        <end position="132"/>
    </location>
</feature>
<keyword evidence="3" id="KW-1185">Reference proteome</keyword>
<dbReference type="Proteomes" id="UP000318199">
    <property type="component" value="Unassembled WGS sequence"/>
</dbReference>
<proteinExistence type="predicted"/>
<dbReference type="OrthoDB" id="9795306at2"/>
<evidence type="ECO:0000259" key="1">
    <source>
        <dbReference type="Pfam" id="PF06983"/>
    </source>
</evidence>
<dbReference type="AlphaFoldDB" id="A0A562ZXU9"/>
<dbReference type="Pfam" id="PF06983">
    <property type="entry name" value="3-dmu-9_3-mt"/>
    <property type="match status" value="1"/>
</dbReference>
<dbReference type="InterPro" id="IPR028973">
    <property type="entry name" value="PhnB-like"/>
</dbReference>
<dbReference type="Gene3D" id="3.10.180.10">
    <property type="entry name" value="2,3-Dihydroxybiphenyl 1,2-Dioxygenase, domain 1"/>
    <property type="match status" value="1"/>
</dbReference>
<sequence length="137" mass="14902">MEAYLNFPGNAEEALKFYARCLGGGVVGDIYRYSAMPPGEMPVPPGWDNKVLHATFESEGARFMASDVPPEQSPPGYSGFAMSVYVPKDKARAQKVFNDLAEGGKVTMPFAPPFWGGSFGMCTDKFGVPWMVSCEVE</sequence>
<dbReference type="InterPro" id="IPR029068">
    <property type="entry name" value="Glyas_Bleomycin-R_OHBP_Dase"/>
</dbReference>
<evidence type="ECO:0000313" key="3">
    <source>
        <dbReference type="Proteomes" id="UP000318199"/>
    </source>
</evidence>
<dbReference type="EMBL" id="VOBQ01000001">
    <property type="protein sequence ID" value="TWO73439.1"/>
    <property type="molecule type" value="Genomic_DNA"/>
</dbReference>
<reference evidence="2 3" key="1">
    <citation type="submission" date="2019-07" db="EMBL/GenBank/DDBJ databases">
        <title>Caenimonas sedimenti sp. nov., isolated from activated sludge.</title>
        <authorList>
            <person name="Xu J."/>
        </authorList>
    </citation>
    <scope>NUCLEOTIDE SEQUENCE [LARGE SCALE GENOMIC DNA]</scope>
    <source>
        <strain evidence="2 3">HX-9-20</strain>
    </source>
</reference>
<comment type="caution">
    <text evidence="2">The sequence shown here is derived from an EMBL/GenBank/DDBJ whole genome shotgun (WGS) entry which is preliminary data.</text>
</comment>
<gene>
    <name evidence="2" type="ORF">FN976_00135</name>
</gene>
<organism evidence="2 3">
    <name type="scientific">Caenimonas sedimenti</name>
    <dbReference type="NCBI Taxonomy" id="2596921"/>
    <lineage>
        <taxon>Bacteria</taxon>
        <taxon>Pseudomonadati</taxon>
        <taxon>Pseudomonadota</taxon>
        <taxon>Betaproteobacteria</taxon>
        <taxon>Burkholderiales</taxon>
        <taxon>Comamonadaceae</taxon>
        <taxon>Caenimonas</taxon>
    </lineage>
</organism>
<dbReference type="CDD" id="cd06588">
    <property type="entry name" value="PhnB_like"/>
    <property type="match status" value="1"/>
</dbReference>
<evidence type="ECO:0000313" key="2">
    <source>
        <dbReference type="EMBL" id="TWO73439.1"/>
    </source>
</evidence>
<name>A0A562ZXU9_9BURK</name>
<accession>A0A562ZXU9</accession>
<dbReference type="SUPFAM" id="SSF54593">
    <property type="entry name" value="Glyoxalase/Bleomycin resistance protein/Dihydroxybiphenyl dioxygenase"/>
    <property type="match status" value="1"/>
</dbReference>